<dbReference type="PANTHER" id="PTHR38686:SF1">
    <property type="entry name" value="APOLIPOPROTEIN N-ACYLTRANSFERASE"/>
    <property type="match status" value="1"/>
</dbReference>
<comment type="subcellular location">
    <subcellularLocation>
        <location evidence="9">Cell inner membrane</location>
        <topology evidence="9">Multi-pass membrane protein</topology>
    </subcellularLocation>
    <subcellularLocation>
        <location evidence="1">Cell membrane</location>
        <topology evidence="1">Multi-pass membrane protein</topology>
    </subcellularLocation>
</comment>
<feature type="transmembrane region" description="Helical" evidence="9">
    <location>
        <begin position="86"/>
        <end position="109"/>
    </location>
</feature>
<feature type="domain" description="CN hydrolase" evidence="10">
    <location>
        <begin position="248"/>
        <end position="499"/>
    </location>
</feature>
<name>A0A7U3YPH2_DESPD</name>
<keyword evidence="9" id="KW-0997">Cell inner membrane</keyword>
<proteinExistence type="inferred from homology"/>
<reference evidence="11 12" key="1">
    <citation type="journal article" date="2011" name="Stand. Genomic Sci.">
        <title>Complete genome sequence of Desulfobulbus propionicus type strain (1pr3).</title>
        <authorList>
            <person name="Pagani I."/>
            <person name="Lapidus A."/>
            <person name="Nolan M."/>
            <person name="Lucas S."/>
            <person name="Hammon N."/>
            <person name="Deshpande S."/>
            <person name="Cheng J.F."/>
            <person name="Chertkov O."/>
            <person name="Davenport K."/>
            <person name="Tapia R."/>
            <person name="Han C."/>
            <person name="Goodwin L."/>
            <person name="Pitluck S."/>
            <person name="Liolios K."/>
            <person name="Mavromatis K."/>
            <person name="Ivanova N."/>
            <person name="Mikhailova N."/>
            <person name="Pati A."/>
            <person name="Chen A."/>
            <person name="Palaniappan K."/>
            <person name="Land M."/>
            <person name="Hauser L."/>
            <person name="Chang Y.J."/>
            <person name="Jeffries C.D."/>
            <person name="Detter J.C."/>
            <person name="Brambilla E."/>
            <person name="Kannan K.P."/>
            <person name="Djao O.D."/>
            <person name="Rohde M."/>
            <person name="Pukall R."/>
            <person name="Spring S."/>
            <person name="Goker M."/>
            <person name="Sikorski J."/>
            <person name="Woyke T."/>
            <person name="Bristow J."/>
            <person name="Eisen J.A."/>
            <person name="Markowitz V."/>
            <person name="Hugenholtz P."/>
            <person name="Kyrpides N.C."/>
            <person name="Klenk H.P."/>
        </authorList>
    </citation>
    <scope>NUCLEOTIDE SEQUENCE [LARGE SCALE GENOMIC DNA]</scope>
    <source>
        <strain evidence="12">ATCC 33891 / DSM 2032 / 1pr3</strain>
    </source>
</reference>
<comment type="catalytic activity">
    <reaction evidence="9">
        <text>N-terminal S-1,2-diacyl-sn-glyceryl-L-cysteinyl-[lipoprotein] + a glycerophospholipid = N-acyl-S-1,2-diacyl-sn-glyceryl-L-cysteinyl-[lipoprotein] + a 2-acyl-sn-glycero-3-phospholipid + H(+)</text>
        <dbReference type="Rhea" id="RHEA:48228"/>
        <dbReference type="Rhea" id="RHEA-COMP:14681"/>
        <dbReference type="Rhea" id="RHEA-COMP:14684"/>
        <dbReference type="ChEBI" id="CHEBI:15378"/>
        <dbReference type="ChEBI" id="CHEBI:136912"/>
        <dbReference type="ChEBI" id="CHEBI:140656"/>
        <dbReference type="ChEBI" id="CHEBI:140657"/>
        <dbReference type="ChEBI" id="CHEBI:140660"/>
        <dbReference type="EC" id="2.3.1.269"/>
    </reaction>
</comment>
<dbReference type="HAMAP" id="MF_01148">
    <property type="entry name" value="Lnt"/>
    <property type="match status" value="1"/>
</dbReference>
<evidence type="ECO:0000313" key="12">
    <source>
        <dbReference type="Proteomes" id="UP000006365"/>
    </source>
</evidence>
<keyword evidence="3 9" id="KW-1003">Cell membrane</keyword>
<evidence type="ECO:0000256" key="9">
    <source>
        <dbReference type="HAMAP-Rule" id="MF_01148"/>
    </source>
</evidence>
<dbReference type="NCBIfam" id="TIGR00546">
    <property type="entry name" value="lnt"/>
    <property type="match status" value="1"/>
</dbReference>
<dbReference type="InterPro" id="IPR036526">
    <property type="entry name" value="C-N_Hydrolase_sf"/>
</dbReference>
<dbReference type="InterPro" id="IPR045378">
    <property type="entry name" value="LNT_N"/>
</dbReference>
<evidence type="ECO:0000259" key="10">
    <source>
        <dbReference type="PROSITE" id="PS50263"/>
    </source>
</evidence>
<keyword evidence="5 9" id="KW-0812">Transmembrane</keyword>
<dbReference type="Pfam" id="PF00795">
    <property type="entry name" value="CN_hydrolase"/>
    <property type="match status" value="1"/>
</dbReference>
<feature type="transmembrane region" description="Helical" evidence="9">
    <location>
        <begin position="210"/>
        <end position="228"/>
    </location>
</feature>
<dbReference type="UniPathway" id="UPA00666"/>
<dbReference type="GO" id="GO:0005886">
    <property type="term" value="C:plasma membrane"/>
    <property type="evidence" value="ECO:0007669"/>
    <property type="project" value="UniProtKB-SubCell"/>
</dbReference>
<dbReference type="InterPro" id="IPR003010">
    <property type="entry name" value="C-N_Hydrolase"/>
</dbReference>
<keyword evidence="4 9" id="KW-0808">Transferase</keyword>
<evidence type="ECO:0000256" key="8">
    <source>
        <dbReference type="ARBA" id="ARBA00023315"/>
    </source>
</evidence>
<dbReference type="AlphaFoldDB" id="A0A7U3YPH2"/>
<protein>
    <recommendedName>
        <fullName evidence="9">Apolipoprotein N-acyltransferase</fullName>
        <shortName evidence="9">ALP N-acyltransferase</shortName>
        <ecNumber evidence="9">2.3.1.269</ecNumber>
    </recommendedName>
</protein>
<evidence type="ECO:0000256" key="2">
    <source>
        <dbReference type="ARBA" id="ARBA00010065"/>
    </source>
</evidence>
<dbReference type="PROSITE" id="PS50263">
    <property type="entry name" value="CN_HYDROLASE"/>
    <property type="match status" value="1"/>
</dbReference>
<feature type="transmembrane region" description="Helical" evidence="9">
    <location>
        <begin position="59"/>
        <end position="80"/>
    </location>
</feature>
<dbReference type="SUPFAM" id="SSF56317">
    <property type="entry name" value="Carbon-nitrogen hydrolase"/>
    <property type="match status" value="1"/>
</dbReference>
<evidence type="ECO:0000256" key="7">
    <source>
        <dbReference type="ARBA" id="ARBA00023136"/>
    </source>
</evidence>
<dbReference type="KEGG" id="dpr:Despr_3040"/>
<evidence type="ECO:0000256" key="6">
    <source>
        <dbReference type="ARBA" id="ARBA00022989"/>
    </source>
</evidence>
<sequence>MRFHPNPDAPLTLGSAALASAGLLALAMPGRIGWWPLLFVALVPLLLIALYARPGRSALAGFVFGLVYHLALLYWILIVLGRYGGLPLWVTLPALFLLSAYMACFPAIFCWLTSRVAGRSWHRERSVAPLIWGAPVLWVGLDFLRGLVLSGFPWMDLGYGLFSQPRLIQAADIGGHHLLTFSLVLANGLMVGIIDRQRRGVRWNVRLERWLLIAAVGFLVFIGGYSLVRYQVVGAIAARSMQARVAVVQGNIDQAIKWSPATKAATVDTYLRLSRQAIAGQDVELVVWPETALPFYPQRDALMQRVSDLATSNNTWLLTGAPLYQLPRQAGAGESVRYYNGAILIGPEGRLGGQYAKQHLVPFGEYVPLRRFLPFLEPLVVSIGDFTAGDQRGPLRLGPLQLGMLVCYESIFPAIAHESVIRGANLLVNITNDAWYGRSSAPHQSMAMAVLRAVENKRTLIRAANTGISGFVDPTGRIVAQSDIFTEAALSESAPMLDLATVFNRGGHRFGAACALFLPLMLLHRLRRVE</sequence>
<dbReference type="GO" id="GO:0016410">
    <property type="term" value="F:N-acyltransferase activity"/>
    <property type="evidence" value="ECO:0007669"/>
    <property type="project" value="UniProtKB-UniRule"/>
</dbReference>
<dbReference type="EMBL" id="CP002364">
    <property type="protein sequence ID" value="ADW19173.1"/>
    <property type="molecule type" value="Genomic_DNA"/>
</dbReference>
<accession>A0A7U3YPH2</accession>
<keyword evidence="6 9" id="KW-1133">Transmembrane helix</keyword>
<dbReference type="PANTHER" id="PTHR38686">
    <property type="entry name" value="APOLIPOPROTEIN N-ACYLTRANSFERASE"/>
    <property type="match status" value="1"/>
</dbReference>
<evidence type="ECO:0000256" key="5">
    <source>
        <dbReference type="ARBA" id="ARBA00022692"/>
    </source>
</evidence>
<evidence type="ECO:0000256" key="1">
    <source>
        <dbReference type="ARBA" id="ARBA00004651"/>
    </source>
</evidence>
<feature type="transmembrane region" description="Helical" evidence="9">
    <location>
        <begin position="34"/>
        <end position="52"/>
    </location>
</feature>
<evidence type="ECO:0000256" key="4">
    <source>
        <dbReference type="ARBA" id="ARBA00022679"/>
    </source>
</evidence>
<comment type="pathway">
    <text evidence="9">Protein modification; lipoprotein biosynthesis (N-acyl transfer).</text>
</comment>
<comment type="function">
    <text evidence="9">Catalyzes the phospholipid dependent N-acylation of the N-terminal cysteine of apolipoprotein, the last step in lipoprotein maturation.</text>
</comment>
<keyword evidence="8 9" id="KW-0012">Acyltransferase</keyword>
<keyword evidence="7 9" id="KW-0472">Membrane</keyword>
<comment type="similarity">
    <text evidence="2 9">Belongs to the CN hydrolase family. Apolipoprotein N-acyltransferase subfamily.</text>
</comment>
<dbReference type="RefSeq" id="WP_015725698.1">
    <property type="nucleotide sequence ID" value="NC_014972.1"/>
</dbReference>
<dbReference type="InterPro" id="IPR004563">
    <property type="entry name" value="Apolipo_AcylTrfase"/>
</dbReference>
<dbReference type="GO" id="GO:0042158">
    <property type="term" value="P:lipoprotein biosynthetic process"/>
    <property type="evidence" value="ECO:0007669"/>
    <property type="project" value="UniProtKB-UniRule"/>
</dbReference>
<dbReference type="Pfam" id="PF20154">
    <property type="entry name" value="LNT_N"/>
    <property type="match status" value="1"/>
</dbReference>
<keyword evidence="12" id="KW-1185">Reference proteome</keyword>
<dbReference type="Proteomes" id="UP000006365">
    <property type="component" value="Chromosome"/>
</dbReference>
<dbReference type="Gene3D" id="3.60.110.10">
    <property type="entry name" value="Carbon-nitrogen hydrolase"/>
    <property type="match status" value="1"/>
</dbReference>
<organism evidence="11 12">
    <name type="scientific">Desulfobulbus propionicus (strain ATCC 33891 / DSM 2032 / VKM B-1956 / 1pr3)</name>
    <dbReference type="NCBI Taxonomy" id="577650"/>
    <lineage>
        <taxon>Bacteria</taxon>
        <taxon>Pseudomonadati</taxon>
        <taxon>Thermodesulfobacteriota</taxon>
        <taxon>Desulfobulbia</taxon>
        <taxon>Desulfobulbales</taxon>
        <taxon>Desulfobulbaceae</taxon>
        <taxon>Desulfobulbus</taxon>
    </lineage>
</organism>
<dbReference type="EC" id="2.3.1.269" evidence="9"/>
<evidence type="ECO:0000313" key="11">
    <source>
        <dbReference type="EMBL" id="ADW19173.1"/>
    </source>
</evidence>
<feature type="transmembrane region" description="Helical" evidence="9">
    <location>
        <begin position="130"/>
        <end position="155"/>
    </location>
</feature>
<gene>
    <name evidence="9" type="primary">lnt</name>
    <name evidence="11" type="ordered locus">Despr_3040</name>
</gene>
<dbReference type="CDD" id="cd07571">
    <property type="entry name" value="ALP_N-acyl_transferase"/>
    <property type="match status" value="1"/>
</dbReference>
<feature type="transmembrane region" description="Helical" evidence="9">
    <location>
        <begin position="175"/>
        <end position="194"/>
    </location>
</feature>
<evidence type="ECO:0000256" key="3">
    <source>
        <dbReference type="ARBA" id="ARBA00022475"/>
    </source>
</evidence>